<dbReference type="PRINTS" id="PR00410">
    <property type="entry name" value="PHEHYDRXLASE"/>
</dbReference>
<dbReference type="Gene3D" id="2.40.30.10">
    <property type="entry name" value="Translation factors"/>
    <property type="match status" value="1"/>
</dbReference>
<comment type="cofactor">
    <cofactor evidence="1">
        <name>heme b</name>
        <dbReference type="ChEBI" id="CHEBI:60344"/>
    </cofactor>
</comment>
<dbReference type="Proteomes" id="UP001597417">
    <property type="component" value="Unassembled WGS sequence"/>
</dbReference>
<keyword evidence="5 14" id="KW-0561">Oxygen transport</keyword>
<keyword evidence="18" id="KW-1185">Reference proteome</keyword>
<keyword evidence="10" id="KW-0411">Iron-sulfur</keyword>
<evidence type="ECO:0000256" key="3">
    <source>
        <dbReference type="ARBA" id="ARBA00012229"/>
    </source>
</evidence>
<dbReference type="SUPFAM" id="SSF52343">
    <property type="entry name" value="Ferredoxin reductase-like, C-terminal NADP-linked domain"/>
    <property type="match status" value="1"/>
</dbReference>
<dbReference type="InterPro" id="IPR017938">
    <property type="entry name" value="Riboflavin_synthase-like_b-brl"/>
</dbReference>
<dbReference type="InterPro" id="IPR012292">
    <property type="entry name" value="Globin/Proto"/>
</dbReference>
<dbReference type="SUPFAM" id="SSF63380">
    <property type="entry name" value="Riboflavin synthase domain-like"/>
    <property type="match status" value="1"/>
</dbReference>
<dbReference type="Pfam" id="PF00042">
    <property type="entry name" value="Globin"/>
    <property type="match status" value="1"/>
</dbReference>
<dbReference type="InterPro" id="IPR000971">
    <property type="entry name" value="Globin"/>
</dbReference>
<dbReference type="CDD" id="cd19753">
    <property type="entry name" value="Mb-like_oxidoreductase"/>
    <property type="match status" value="1"/>
</dbReference>
<dbReference type="Gene3D" id="1.10.490.10">
    <property type="entry name" value="Globins"/>
    <property type="match status" value="1"/>
</dbReference>
<dbReference type="SUPFAM" id="SSF46458">
    <property type="entry name" value="Globin-like"/>
    <property type="match status" value="1"/>
</dbReference>
<evidence type="ECO:0000256" key="12">
    <source>
        <dbReference type="ARBA" id="ARBA00048649"/>
    </source>
</evidence>
<comment type="similarity">
    <text evidence="14">Belongs to the globin family.</text>
</comment>
<dbReference type="InterPro" id="IPR001709">
    <property type="entry name" value="Flavoprot_Pyr_Nucl_cyt_Rdtase"/>
</dbReference>
<dbReference type="PROSITE" id="PS51384">
    <property type="entry name" value="FAD_FR"/>
    <property type="match status" value="1"/>
</dbReference>
<name>A0ABW5G0Z1_9PSEU</name>
<dbReference type="InterPro" id="IPR008333">
    <property type="entry name" value="Cbr1-like_FAD-bd_dom"/>
</dbReference>
<feature type="domain" description="Globin" evidence="15">
    <location>
        <begin position="1"/>
        <end position="131"/>
    </location>
</feature>
<dbReference type="InterPro" id="IPR001433">
    <property type="entry name" value="OxRdtase_FAD/NAD-bd"/>
</dbReference>
<comment type="catalytic activity">
    <reaction evidence="12">
        <text>2 nitric oxide + NADH + 2 O2 = 2 nitrate + NAD(+) + H(+)</text>
        <dbReference type="Rhea" id="RHEA:19469"/>
        <dbReference type="ChEBI" id="CHEBI:15378"/>
        <dbReference type="ChEBI" id="CHEBI:15379"/>
        <dbReference type="ChEBI" id="CHEBI:16480"/>
        <dbReference type="ChEBI" id="CHEBI:17632"/>
        <dbReference type="ChEBI" id="CHEBI:57540"/>
        <dbReference type="ChEBI" id="CHEBI:57945"/>
        <dbReference type="EC" id="1.14.12.17"/>
    </reaction>
</comment>
<keyword evidence="9" id="KW-0408">Iron</keyword>
<dbReference type="PANTHER" id="PTHR43396">
    <property type="entry name" value="FLAVOHEMOPROTEIN"/>
    <property type="match status" value="1"/>
</dbReference>
<dbReference type="InterPro" id="IPR009050">
    <property type="entry name" value="Globin-like_sf"/>
</dbReference>
<keyword evidence="7" id="KW-0479">Metal-binding</keyword>
<evidence type="ECO:0000256" key="10">
    <source>
        <dbReference type="ARBA" id="ARBA00023014"/>
    </source>
</evidence>
<accession>A0ABW5G0Z1</accession>
<evidence type="ECO:0000256" key="7">
    <source>
        <dbReference type="ARBA" id="ARBA00022723"/>
    </source>
</evidence>
<evidence type="ECO:0000313" key="18">
    <source>
        <dbReference type="Proteomes" id="UP001597417"/>
    </source>
</evidence>
<dbReference type="EMBL" id="JBHUKR010000020">
    <property type="protein sequence ID" value="MFD2420574.1"/>
    <property type="molecule type" value="Genomic_DNA"/>
</dbReference>
<evidence type="ECO:0000256" key="14">
    <source>
        <dbReference type="RuleBase" id="RU000356"/>
    </source>
</evidence>
<dbReference type="PRINTS" id="PR00371">
    <property type="entry name" value="FPNCR"/>
</dbReference>
<evidence type="ECO:0000256" key="11">
    <source>
        <dbReference type="ARBA" id="ARBA00023027"/>
    </source>
</evidence>
<evidence type="ECO:0000256" key="5">
    <source>
        <dbReference type="ARBA" id="ARBA00022621"/>
    </source>
</evidence>
<reference evidence="18" key="1">
    <citation type="journal article" date="2019" name="Int. J. Syst. Evol. Microbiol.">
        <title>The Global Catalogue of Microorganisms (GCM) 10K type strain sequencing project: providing services to taxonomists for standard genome sequencing and annotation.</title>
        <authorList>
            <consortium name="The Broad Institute Genomics Platform"/>
            <consortium name="The Broad Institute Genome Sequencing Center for Infectious Disease"/>
            <person name="Wu L."/>
            <person name="Ma J."/>
        </authorList>
    </citation>
    <scope>NUCLEOTIDE SEQUENCE [LARGE SCALE GENOMIC DNA]</scope>
    <source>
        <strain evidence="18">CGMCC 4.7645</strain>
    </source>
</reference>
<dbReference type="CDD" id="cd06187">
    <property type="entry name" value="O2ase_reductase_like"/>
    <property type="match status" value="1"/>
</dbReference>
<dbReference type="PROSITE" id="PS01033">
    <property type="entry name" value="GLOBIN"/>
    <property type="match status" value="1"/>
</dbReference>
<gene>
    <name evidence="17" type="ORF">ACFSXZ_30030</name>
</gene>
<organism evidence="17 18">
    <name type="scientific">Amycolatopsis pigmentata</name>
    <dbReference type="NCBI Taxonomy" id="450801"/>
    <lineage>
        <taxon>Bacteria</taxon>
        <taxon>Bacillati</taxon>
        <taxon>Actinomycetota</taxon>
        <taxon>Actinomycetes</taxon>
        <taxon>Pseudonocardiales</taxon>
        <taxon>Pseudonocardiaceae</taxon>
        <taxon>Amycolatopsis</taxon>
    </lineage>
</organism>
<dbReference type="PANTHER" id="PTHR43396:SF3">
    <property type="entry name" value="FLAVOHEMOPROTEIN"/>
    <property type="match status" value="1"/>
</dbReference>
<dbReference type="Pfam" id="PF00970">
    <property type="entry name" value="FAD_binding_6"/>
    <property type="match status" value="1"/>
</dbReference>
<keyword evidence="6" id="KW-0001">2Fe-2S</keyword>
<feature type="domain" description="FAD-binding FR-type" evidence="16">
    <location>
        <begin position="138"/>
        <end position="238"/>
    </location>
</feature>
<proteinExistence type="inferred from homology"/>
<evidence type="ECO:0000256" key="13">
    <source>
        <dbReference type="ARBA" id="ARBA00049433"/>
    </source>
</evidence>
<dbReference type="Gene3D" id="3.40.50.80">
    <property type="entry name" value="Nucleotide-binding domain of ferredoxin-NADP reductase (FNR) module"/>
    <property type="match status" value="1"/>
</dbReference>
<dbReference type="Pfam" id="PF00175">
    <property type="entry name" value="NAD_binding_1"/>
    <property type="match status" value="1"/>
</dbReference>
<comment type="caution">
    <text evidence="17">The sequence shown here is derived from an EMBL/GenBank/DDBJ whole genome shotgun (WGS) entry which is preliminary data.</text>
</comment>
<keyword evidence="8" id="KW-0521">NADP</keyword>
<keyword evidence="11" id="KW-0520">NAD</keyword>
<protein>
    <recommendedName>
        <fullName evidence="3">nitric oxide dioxygenase</fullName>
        <ecNumber evidence="3">1.14.12.17</ecNumber>
    </recommendedName>
</protein>
<evidence type="ECO:0000313" key="17">
    <source>
        <dbReference type="EMBL" id="MFD2420574.1"/>
    </source>
</evidence>
<comment type="catalytic activity">
    <reaction evidence="13">
        <text>2 nitric oxide + NADPH + 2 O2 = 2 nitrate + NADP(+) + H(+)</text>
        <dbReference type="Rhea" id="RHEA:19465"/>
        <dbReference type="ChEBI" id="CHEBI:15378"/>
        <dbReference type="ChEBI" id="CHEBI:15379"/>
        <dbReference type="ChEBI" id="CHEBI:16480"/>
        <dbReference type="ChEBI" id="CHEBI:17632"/>
        <dbReference type="ChEBI" id="CHEBI:57783"/>
        <dbReference type="ChEBI" id="CHEBI:58349"/>
        <dbReference type="EC" id="1.14.12.17"/>
    </reaction>
</comment>
<evidence type="ECO:0000256" key="9">
    <source>
        <dbReference type="ARBA" id="ARBA00023004"/>
    </source>
</evidence>
<keyword evidence="4 14" id="KW-0349">Heme</keyword>
<evidence type="ECO:0000256" key="1">
    <source>
        <dbReference type="ARBA" id="ARBA00001970"/>
    </source>
</evidence>
<dbReference type="RefSeq" id="WP_378268711.1">
    <property type="nucleotide sequence ID" value="NZ_JBHUKR010000020.1"/>
</dbReference>
<dbReference type="InterPro" id="IPR017927">
    <property type="entry name" value="FAD-bd_FR_type"/>
</dbReference>
<keyword evidence="14" id="KW-0813">Transport</keyword>
<evidence type="ECO:0000259" key="15">
    <source>
        <dbReference type="PROSITE" id="PS01033"/>
    </source>
</evidence>
<dbReference type="InterPro" id="IPR039261">
    <property type="entry name" value="FNR_nucleotide-bd"/>
</dbReference>
<evidence type="ECO:0000259" key="16">
    <source>
        <dbReference type="PROSITE" id="PS51384"/>
    </source>
</evidence>
<dbReference type="EC" id="1.14.12.17" evidence="3"/>
<comment type="similarity">
    <text evidence="2">In the C-terminal section; belongs to the flavoprotein pyridine nucleotide cytochrome reductase family.</text>
</comment>
<evidence type="ECO:0000256" key="6">
    <source>
        <dbReference type="ARBA" id="ARBA00022714"/>
    </source>
</evidence>
<evidence type="ECO:0000256" key="2">
    <source>
        <dbReference type="ARBA" id="ARBA00006401"/>
    </source>
</evidence>
<evidence type="ECO:0000256" key="8">
    <source>
        <dbReference type="ARBA" id="ARBA00022857"/>
    </source>
</evidence>
<evidence type="ECO:0000256" key="4">
    <source>
        <dbReference type="ARBA" id="ARBA00022617"/>
    </source>
</evidence>
<sequence length="385" mass="42278">MDTAALRASWHKVAGFGGQVTLFFYSSLFLANPGTREMFPVSMAGQRDKLFGALGHVVSNVDDLDSAVPFLQQLGRDHRKFSVQAEHYPAVGGALLKTLEHFLGEDWTPELAADWTAAYGLVSEVMLTAANETAENTPPWWEAEIVRHERRSIGVAVLTVRLDRPMHYLPGQSFSLETQIRPRVWRYFTPANPPRDDGLIELHVRLIDGGAVSTALVQAAGVGDVLKLGAPVGTGLTLDHKQDVVLMCAGTGLAPFKALLGQIAQEGFQRRTHLFLGARSGVEFYDHLAVKAFDRALPHLTVVPTVLDDARFRGPRGHPTEVALRYGQWHDQEFYLCGSPTMVKDGMDLLRTAGIGEHRIHVEDFTSQVGPAFHTIASSQKDLGL</sequence>